<dbReference type="InterPro" id="IPR036909">
    <property type="entry name" value="Cyt_c-like_dom_sf"/>
</dbReference>
<reference evidence="9" key="1">
    <citation type="journal article" date="2019" name="Int. J. Syst. Evol. Microbiol.">
        <title>The Global Catalogue of Microorganisms (GCM) 10K type strain sequencing project: providing services to taxonomists for standard genome sequencing and annotation.</title>
        <authorList>
            <consortium name="The Broad Institute Genomics Platform"/>
            <consortium name="The Broad Institute Genome Sequencing Center for Infectious Disease"/>
            <person name="Wu L."/>
            <person name="Ma J."/>
        </authorList>
    </citation>
    <scope>NUCLEOTIDE SEQUENCE [LARGE SCALE GENOMIC DNA]</scope>
    <source>
        <strain evidence="9">JCM 17498</strain>
    </source>
</reference>
<organism evidence="8 9">
    <name type="scientific">Sphingomonas cynarae</name>
    <dbReference type="NCBI Taxonomy" id="930197"/>
    <lineage>
        <taxon>Bacteria</taxon>
        <taxon>Pseudomonadati</taxon>
        <taxon>Pseudomonadota</taxon>
        <taxon>Alphaproteobacteria</taxon>
        <taxon>Sphingomonadales</taxon>
        <taxon>Sphingomonadaceae</taxon>
        <taxon>Sphingomonas</taxon>
    </lineage>
</organism>
<keyword evidence="1" id="KW-0813">Transport</keyword>
<dbReference type="Gene3D" id="1.10.760.10">
    <property type="entry name" value="Cytochrome c-like domain"/>
    <property type="match status" value="1"/>
</dbReference>
<sequence length="145" mass="15193">MSFDRLLIPLLTLGLAACGNADREARRAAAGSDADLPALLRIADAGAGSHAARQCLACHTFVKNGGDRAGPNLHAVIGRPIAGGSARYGYTDALSRIGGRWSATTMDRWLANPARFAPGTTMRFAGIADPLERADVIAYLETLSD</sequence>
<dbReference type="Pfam" id="PF00034">
    <property type="entry name" value="Cytochrom_C"/>
    <property type="match status" value="1"/>
</dbReference>
<keyword evidence="3 6" id="KW-0479">Metal-binding</keyword>
<feature type="domain" description="Cytochrome c" evidence="7">
    <location>
        <begin position="43"/>
        <end position="144"/>
    </location>
</feature>
<comment type="caution">
    <text evidence="8">The sequence shown here is derived from an EMBL/GenBank/DDBJ whole genome shotgun (WGS) entry which is preliminary data.</text>
</comment>
<keyword evidence="5 6" id="KW-0408">Iron</keyword>
<accession>A0ABP7EN50</accession>
<evidence type="ECO:0000256" key="4">
    <source>
        <dbReference type="ARBA" id="ARBA00022982"/>
    </source>
</evidence>
<dbReference type="InterPro" id="IPR009056">
    <property type="entry name" value="Cyt_c-like_dom"/>
</dbReference>
<evidence type="ECO:0000256" key="2">
    <source>
        <dbReference type="ARBA" id="ARBA00022617"/>
    </source>
</evidence>
<dbReference type="InterPro" id="IPR002327">
    <property type="entry name" value="Cyt_c_1A/1B"/>
</dbReference>
<keyword evidence="2 6" id="KW-0349">Heme</keyword>
<evidence type="ECO:0000256" key="3">
    <source>
        <dbReference type="ARBA" id="ARBA00022723"/>
    </source>
</evidence>
<dbReference type="PANTHER" id="PTHR11961">
    <property type="entry name" value="CYTOCHROME C"/>
    <property type="match status" value="1"/>
</dbReference>
<dbReference type="PROSITE" id="PS51007">
    <property type="entry name" value="CYTC"/>
    <property type="match status" value="1"/>
</dbReference>
<evidence type="ECO:0000256" key="5">
    <source>
        <dbReference type="ARBA" id="ARBA00023004"/>
    </source>
</evidence>
<evidence type="ECO:0000256" key="6">
    <source>
        <dbReference type="PROSITE-ProRule" id="PRU00433"/>
    </source>
</evidence>
<dbReference type="PROSITE" id="PS51257">
    <property type="entry name" value="PROKAR_LIPOPROTEIN"/>
    <property type="match status" value="1"/>
</dbReference>
<evidence type="ECO:0000259" key="7">
    <source>
        <dbReference type="PROSITE" id="PS51007"/>
    </source>
</evidence>
<keyword evidence="9" id="KW-1185">Reference proteome</keyword>
<evidence type="ECO:0000256" key="1">
    <source>
        <dbReference type="ARBA" id="ARBA00022448"/>
    </source>
</evidence>
<dbReference type="RefSeq" id="WP_344694406.1">
    <property type="nucleotide sequence ID" value="NZ_BAABBF010000009.1"/>
</dbReference>
<dbReference type="Proteomes" id="UP001500523">
    <property type="component" value="Unassembled WGS sequence"/>
</dbReference>
<keyword evidence="4" id="KW-0249">Electron transport</keyword>
<dbReference type="PRINTS" id="PR00604">
    <property type="entry name" value="CYTCHRMECIAB"/>
</dbReference>
<gene>
    <name evidence="8" type="ORF">GCM10022268_32150</name>
</gene>
<protein>
    <recommendedName>
        <fullName evidence="7">Cytochrome c domain-containing protein</fullName>
    </recommendedName>
</protein>
<name>A0ABP7EN50_9SPHN</name>
<evidence type="ECO:0000313" key="8">
    <source>
        <dbReference type="EMBL" id="GAA3721487.1"/>
    </source>
</evidence>
<dbReference type="EMBL" id="BAABBF010000009">
    <property type="protein sequence ID" value="GAA3721487.1"/>
    <property type="molecule type" value="Genomic_DNA"/>
</dbReference>
<dbReference type="SUPFAM" id="SSF46626">
    <property type="entry name" value="Cytochrome c"/>
    <property type="match status" value="1"/>
</dbReference>
<evidence type="ECO:0000313" key="9">
    <source>
        <dbReference type="Proteomes" id="UP001500523"/>
    </source>
</evidence>
<proteinExistence type="predicted"/>